<dbReference type="Proteomes" id="UP000184609">
    <property type="component" value="Unassembled WGS sequence"/>
</dbReference>
<protein>
    <submittedName>
        <fullName evidence="1">CarboxypepD_reg-like domain-containing protein</fullName>
    </submittedName>
</protein>
<dbReference type="OrthoDB" id="827829at2"/>
<gene>
    <name evidence="1" type="ORF">SAMN04488108_1315</name>
</gene>
<evidence type="ECO:0000313" key="1">
    <source>
        <dbReference type="EMBL" id="SHO61398.1"/>
    </source>
</evidence>
<dbReference type="AlphaFoldDB" id="A0A1M7Z8Z4"/>
<evidence type="ECO:0000313" key="2">
    <source>
        <dbReference type="Proteomes" id="UP000184609"/>
    </source>
</evidence>
<proteinExistence type="predicted"/>
<organism evidence="1 2">
    <name type="scientific">Algoriphagus zhangzhouensis</name>
    <dbReference type="NCBI Taxonomy" id="1073327"/>
    <lineage>
        <taxon>Bacteria</taxon>
        <taxon>Pseudomonadati</taxon>
        <taxon>Bacteroidota</taxon>
        <taxon>Cytophagia</taxon>
        <taxon>Cytophagales</taxon>
        <taxon>Cyclobacteriaceae</taxon>
        <taxon>Algoriphagus</taxon>
    </lineage>
</organism>
<sequence length="131" mass="14540">MSTNYLHNIQSRFLKVSILSFLLFAFGAIFSSNFALAQKMERSPTKPIVKGQIIDEQEKPIPGAAILVKGTTLGTVADINGFFSLDMSQFSNDQVLVISFVDRSIKEVKVEIDKVPKDFGQIKLKQSAKND</sequence>
<name>A0A1M7Z8Z4_9BACT</name>
<dbReference type="InterPro" id="IPR008969">
    <property type="entry name" value="CarboxyPept-like_regulatory"/>
</dbReference>
<dbReference type="STRING" id="1073327.SAMN04488108_1315"/>
<keyword evidence="2" id="KW-1185">Reference proteome</keyword>
<accession>A0A1M7Z8Z4</accession>
<dbReference type="EMBL" id="FRXN01000002">
    <property type="protein sequence ID" value="SHO61398.1"/>
    <property type="molecule type" value="Genomic_DNA"/>
</dbReference>
<reference evidence="2" key="1">
    <citation type="submission" date="2016-12" db="EMBL/GenBank/DDBJ databases">
        <authorList>
            <person name="Varghese N."/>
            <person name="Submissions S."/>
        </authorList>
    </citation>
    <scope>NUCLEOTIDE SEQUENCE [LARGE SCALE GENOMIC DNA]</scope>
    <source>
        <strain evidence="2">DSM 25035</strain>
    </source>
</reference>
<dbReference type="Pfam" id="PF13715">
    <property type="entry name" value="CarbopepD_reg_2"/>
    <property type="match status" value="1"/>
</dbReference>
<dbReference type="SUPFAM" id="SSF49464">
    <property type="entry name" value="Carboxypeptidase regulatory domain-like"/>
    <property type="match status" value="1"/>
</dbReference>
<dbReference type="RefSeq" id="WP_073570990.1">
    <property type="nucleotide sequence ID" value="NZ_FRXN01000002.1"/>
</dbReference>